<dbReference type="EMBL" id="PYBW01000002">
    <property type="protein sequence ID" value="PYC88478.1"/>
    <property type="molecule type" value="Genomic_DNA"/>
</dbReference>
<keyword evidence="3" id="KW-1185">Reference proteome</keyword>
<organism evidence="2 3">
    <name type="scientific">Streptomyces tateyamensis</name>
    <dbReference type="NCBI Taxonomy" id="565073"/>
    <lineage>
        <taxon>Bacteria</taxon>
        <taxon>Bacillati</taxon>
        <taxon>Actinomycetota</taxon>
        <taxon>Actinomycetes</taxon>
        <taxon>Kitasatosporales</taxon>
        <taxon>Streptomycetaceae</taxon>
        <taxon>Streptomyces</taxon>
    </lineage>
</organism>
<reference evidence="2 3" key="1">
    <citation type="submission" date="2018-03" db="EMBL/GenBank/DDBJ databases">
        <title>Bioinformatic expansion and discovery of thiopeptide antibiotics.</title>
        <authorList>
            <person name="Schwalen C.J."/>
            <person name="Hudson G.A."/>
            <person name="Mitchell D.A."/>
        </authorList>
    </citation>
    <scope>NUCLEOTIDE SEQUENCE [LARGE SCALE GENOMIC DNA]</scope>
    <source>
        <strain evidence="2 3">ATCC 21389</strain>
    </source>
</reference>
<feature type="transmembrane region" description="Helical" evidence="1">
    <location>
        <begin position="46"/>
        <end position="66"/>
    </location>
</feature>
<evidence type="ECO:0000313" key="2">
    <source>
        <dbReference type="EMBL" id="PYC88478.1"/>
    </source>
</evidence>
<evidence type="ECO:0008006" key="4">
    <source>
        <dbReference type="Google" id="ProtNLM"/>
    </source>
</evidence>
<dbReference type="Proteomes" id="UP000248039">
    <property type="component" value="Unassembled WGS sequence"/>
</dbReference>
<keyword evidence="1" id="KW-0472">Membrane</keyword>
<accession>A0A2V4NR80</accession>
<dbReference type="AlphaFoldDB" id="A0A2V4NR80"/>
<comment type="caution">
    <text evidence="2">The sequence shown here is derived from an EMBL/GenBank/DDBJ whole genome shotgun (WGS) entry which is preliminary data.</text>
</comment>
<keyword evidence="1" id="KW-1133">Transmembrane helix</keyword>
<proteinExistence type="predicted"/>
<dbReference type="RefSeq" id="WP_110664473.1">
    <property type="nucleotide sequence ID" value="NZ_PYBW01000002.1"/>
</dbReference>
<sequence length="152" mass="16593">MDPLTIRYSRRRRAVMTGYTAFCWLLSALFFVLASAAPEVGSVLRSGGAALAFWSLLVLWLTFASVRVDAAGITQRWPGGLRSRIPWSNVTDVAVVHRTGFKGRRQIKVTLTAGRSQPLLAPVDRLRKPVNPAFDQEAAAVLAAWESARAAA</sequence>
<keyword evidence="1" id="KW-0812">Transmembrane</keyword>
<evidence type="ECO:0000313" key="3">
    <source>
        <dbReference type="Proteomes" id="UP000248039"/>
    </source>
</evidence>
<name>A0A2V4NR80_9ACTN</name>
<protein>
    <recommendedName>
        <fullName evidence="4">PH domain-containing protein</fullName>
    </recommendedName>
</protein>
<gene>
    <name evidence="2" type="ORF">C7C46_00270</name>
</gene>
<evidence type="ECO:0000256" key="1">
    <source>
        <dbReference type="SAM" id="Phobius"/>
    </source>
</evidence>